<evidence type="ECO:0000256" key="3">
    <source>
        <dbReference type="ARBA" id="ARBA00023295"/>
    </source>
</evidence>
<dbReference type="PANTHER" id="PTHR31308:SF5">
    <property type="entry name" value="ERGOSTERYL-BETA-GLUCOSIDASE"/>
    <property type="match status" value="1"/>
</dbReference>
<feature type="domain" description="Glycoside hydrolase family 5 C-terminal" evidence="6">
    <location>
        <begin position="842"/>
        <end position="921"/>
    </location>
</feature>
<dbReference type="InterPro" id="IPR001547">
    <property type="entry name" value="Glyco_hydro_5"/>
</dbReference>
<accession>A0A642UWR7</accession>
<dbReference type="InterPro" id="IPR052066">
    <property type="entry name" value="Glycosphingolipid_Hydrolases"/>
</dbReference>
<feature type="domain" description="Glycoside hydrolase family 5" evidence="5">
    <location>
        <begin position="122"/>
        <end position="239"/>
    </location>
</feature>
<evidence type="ECO:0000256" key="2">
    <source>
        <dbReference type="ARBA" id="ARBA00022801"/>
    </source>
</evidence>
<name>A0A642UWR7_DIURU</name>
<dbReference type="EMBL" id="SWFT01000039">
    <property type="protein sequence ID" value="KAA8905929.1"/>
    <property type="molecule type" value="Genomic_DNA"/>
</dbReference>
<dbReference type="GO" id="GO:1904462">
    <property type="term" value="P:ergosteryl 3-beta-D-glucoside catabolic process"/>
    <property type="evidence" value="ECO:0007669"/>
    <property type="project" value="TreeGrafter"/>
</dbReference>
<evidence type="ECO:0008006" key="9">
    <source>
        <dbReference type="Google" id="ProtNLM"/>
    </source>
</evidence>
<reference evidence="7 8" key="1">
    <citation type="submission" date="2019-07" db="EMBL/GenBank/DDBJ databases">
        <title>Genome assembly of two rare yeast pathogens: Diutina rugosa and Trichomonascus ciferrii.</title>
        <authorList>
            <person name="Mixao V."/>
            <person name="Saus E."/>
            <person name="Hansen A."/>
            <person name="Lass-Flor C."/>
            <person name="Gabaldon T."/>
        </authorList>
    </citation>
    <scope>NUCLEOTIDE SEQUENCE [LARGE SCALE GENOMIC DNA]</scope>
    <source>
        <strain evidence="7 8">CBS 613</strain>
    </source>
</reference>
<feature type="compositionally biased region" description="Polar residues" evidence="4">
    <location>
        <begin position="727"/>
        <end position="742"/>
    </location>
</feature>
<feature type="region of interest" description="Disordered" evidence="4">
    <location>
        <begin position="670"/>
        <end position="701"/>
    </location>
</feature>
<sequence>MSRARQIINDRMSIYGFGPQETAHMRPLRKQIPTDQPFAKVDNESNCVMQVSPLHTDKHGNILNADNQYVQLKGINADASMKLPKTPHMASYEGDSSDAEHVFFEGDHVTFVGRPWPLEDAHEHLMRIKRWGYNTIRYLLTWEAIEHAGPGKYDEAFIDYTIATLKIIHEIGGLHVILELHQDVWSRYTGGSGAPMWTIYAAGLDPRKFSVTEAAVLHNHPKYHRAEDPEEYFKMIWTTNYHRLACSVMFTLFFAGKTYFPDLKINGVNIQDYLQDHYYGALRHIWKAVNERVPELITSGMIIGVESMNEPNAGLIGYPHLGEIPAHQNLRVGTTPTMFQAVKTAMGFACEVELYKISITGPAKKGSVLVDPKGVRAWMSPDVAEVIDTHYGWKRSENWKMGECIFEQHQIWRWHADLDVTKLADMTPQERLRVSNEQTILLKPHYFSKRFPDHVYPEGVEVPEEVDHDFFLEHHFVDFFQRHKQVVREVCPSAFVLMQFPVLEKPPLLVNDRRRIVDDKFIATPHYYDGLSLMFKTWNSKYNVDTLGIMRGRYANPVLGIVFGERAIRNCLRRQFKEIKQECKVRLGKVPVLMSETGMPFDMDDKKAYSNYRYHSQTAALDAISQALEGCQMHHTYWVYCSINCHKWGDRWNNEDFSFWSPEDHDLPIHHTNNDASSSSSSVSSSQRSSRRNSVGLRNKVSGRKSSVASLILERNSRIRSRRASAGTNGKPTSPLQNSTTPGDVAGFKDYKFSQNALAFSRDEEEIEPTDLADIKSLTLNTGENGSEGNGWTEAVATAAAAPSEEEDCTMIPTTRENVGKKHLSRDYPSADGVRAVNAVVRPFVVQSPGIPITTEFDMNEVKYLLTVKLDFSDPNLSSHPTIIFLPRWHFPFVNSGDIHISGGHVKYHERLEYLEWYHEREDVDSDGVDEASIMIRNKSGPITEVRYDFRKGYCHIT</sequence>
<evidence type="ECO:0000256" key="1">
    <source>
        <dbReference type="ARBA" id="ARBA00005641"/>
    </source>
</evidence>
<comment type="similarity">
    <text evidence="1">Belongs to the glycosyl hydrolase 5 (cellulase A) family.</text>
</comment>
<dbReference type="VEuPathDB" id="FungiDB:DIURU_001306"/>
<proteinExistence type="inferred from homology"/>
<dbReference type="Gene3D" id="2.60.40.1180">
    <property type="entry name" value="Golgi alpha-mannosidase II"/>
    <property type="match status" value="1"/>
</dbReference>
<dbReference type="Pfam" id="PF00150">
    <property type="entry name" value="Cellulase"/>
    <property type="match status" value="1"/>
</dbReference>
<evidence type="ECO:0000256" key="4">
    <source>
        <dbReference type="SAM" id="MobiDB-lite"/>
    </source>
</evidence>
<dbReference type="GO" id="GO:0050295">
    <property type="term" value="F:steryl-beta-glucosidase activity"/>
    <property type="evidence" value="ECO:0007669"/>
    <property type="project" value="TreeGrafter"/>
</dbReference>
<comment type="caution">
    <text evidence="7">The sequence shown here is derived from an EMBL/GenBank/DDBJ whole genome shotgun (WGS) entry which is preliminary data.</text>
</comment>
<organism evidence="7 8">
    <name type="scientific">Diutina rugosa</name>
    <name type="common">Yeast</name>
    <name type="synonym">Candida rugosa</name>
    <dbReference type="NCBI Taxonomy" id="5481"/>
    <lineage>
        <taxon>Eukaryota</taxon>
        <taxon>Fungi</taxon>
        <taxon>Dikarya</taxon>
        <taxon>Ascomycota</taxon>
        <taxon>Saccharomycotina</taxon>
        <taxon>Pichiomycetes</taxon>
        <taxon>Debaryomycetaceae</taxon>
        <taxon>Diutina</taxon>
    </lineage>
</organism>
<keyword evidence="3" id="KW-0326">Glycosidase</keyword>
<dbReference type="AlphaFoldDB" id="A0A642UWR7"/>
<dbReference type="OrthoDB" id="9971853at2759"/>
<evidence type="ECO:0000259" key="5">
    <source>
        <dbReference type="Pfam" id="PF00150"/>
    </source>
</evidence>
<dbReference type="SUPFAM" id="SSF51445">
    <property type="entry name" value="(Trans)glycosidases"/>
    <property type="match status" value="1"/>
</dbReference>
<dbReference type="InterPro" id="IPR013780">
    <property type="entry name" value="Glyco_hydro_b"/>
</dbReference>
<dbReference type="GO" id="GO:0000272">
    <property type="term" value="P:polysaccharide catabolic process"/>
    <property type="evidence" value="ECO:0007669"/>
    <property type="project" value="InterPro"/>
</dbReference>
<keyword evidence="2" id="KW-0378">Hydrolase</keyword>
<dbReference type="OMA" id="MWQTFLT"/>
<feature type="compositionally biased region" description="Low complexity" evidence="4">
    <location>
        <begin position="677"/>
        <end position="694"/>
    </location>
</feature>
<protein>
    <recommendedName>
        <fullName evidence="9">Glycoside hydrolase family 5 domain-containing protein</fullName>
    </recommendedName>
</protein>
<dbReference type="PANTHER" id="PTHR31308">
    <property type="match status" value="1"/>
</dbReference>
<dbReference type="InterPro" id="IPR017853">
    <property type="entry name" value="GH"/>
</dbReference>
<gene>
    <name evidence="7" type="ORF">DIURU_001306</name>
</gene>
<evidence type="ECO:0000313" key="7">
    <source>
        <dbReference type="EMBL" id="KAA8905929.1"/>
    </source>
</evidence>
<dbReference type="RefSeq" id="XP_034013910.1">
    <property type="nucleotide sequence ID" value="XM_034153835.1"/>
</dbReference>
<dbReference type="Pfam" id="PF18564">
    <property type="entry name" value="Glyco_hydro_5_C"/>
    <property type="match status" value="1"/>
</dbReference>
<feature type="region of interest" description="Disordered" evidence="4">
    <location>
        <begin position="719"/>
        <end position="748"/>
    </location>
</feature>
<dbReference type="Gene3D" id="3.20.20.80">
    <property type="entry name" value="Glycosidases"/>
    <property type="match status" value="2"/>
</dbReference>
<evidence type="ECO:0000313" key="8">
    <source>
        <dbReference type="Proteomes" id="UP000449547"/>
    </source>
</evidence>
<evidence type="ECO:0000259" key="6">
    <source>
        <dbReference type="Pfam" id="PF18564"/>
    </source>
</evidence>
<keyword evidence="8" id="KW-1185">Reference proteome</keyword>
<dbReference type="Proteomes" id="UP000449547">
    <property type="component" value="Unassembled WGS sequence"/>
</dbReference>
<dbReference type="GeneID" id="54779959"/>
<dbReference type="InterPro" id="IPR041036">
    <property type="entry name" value="GH5_C"/>
</dbReference>
<dbReference type="FunFam" id="3.20.20.80:FF:000174">
    <property type="entry name" value="YIR007W-like protein"/>
    <property type="match status" value="1"/>
</dbReference>